<evidence type="ECO:0000256" key="4">
    <source>
        <dbReference type="ARBA" id="ARBA00022741"/>
    </source>
</evidence>
<comment type="similarity">
    <text evidence="8 9">Belongs to the glutamine synthetase family.</text>
</comment>
<evidence type="ECO:0000256" key="1">
    <source>
        <dbReference type="ARBA" id="ARBA00001946"/>
    </source>
</evidence>
<dbReference type="InterPro" id="IPR008146">
    <property type="entry name" value="Gln_synth_cat_dom"/>
</dbReference>
<dbReference type="InterPro" id="IPR036651">
    <property type="entry name" value="Gln_synt_N_sf"/>
</dbReference>
<accession>A0A7X3LWA1</accession>
<evidence type="ECO:0000256" key="9">
    <source>
        <dbReference type="RuleBase" id="RU000384"/>
    </source>
</evidence>
<keyword evidence="3" id="KW-0436">Ligase</keyword>
<dbReference type="SUPFAM" id="SSF55931">
    <property type="entry name" value="Glutamine synthetase/guanido kinase"/>
    <property type="match status" value="1"/>
</dbReference>
<dbReference type="GO" id="GO:0005524">
    <property type="term" value="F:ATP binding"/>
    <property type="evidence" value="ECO:0007669"/>
    <property type="project" value="UniProtKB-KW"/>
</dbReference>
<dbReference type="InterPro" id="IPR008147">
    <property type="entry name" value="Gln_synt_N"/>
</dbReference>
<evidence type="ECO:0000259" key="10">
    <source>
        <dbReference type="PROSITE" id="PS51986"/>
    </source>
</evidence>
<evidence type="ECO:0000313" key="12">
    <source>
        <dbReference type="EMBL" id="MXN66250.1"/>
    </source>
</evidence>
<dbReference type="RefSeq" id="WP_160776494.1">
    <property type="nucleotide sequence ID" value="NZ_WUMV01000007.1"/>
</dbReference>
<comment type="function">
    <text evidence="2">Catalyzes the ATP-dependent biosynthesis of glutamine from glutamate and ammonia.</text>
</comment>
<feature type="domain" description="GS catalytic" evidence="11">
    <location>
        <begin position="132"/>
        <end position="463"/>
    </location>
</feature>
<dbReference type="Gene3D" id="3.30.590.10">
    <property type="entry name" value="Glutamine synthetase/guanido kinase, catalytic domain"/>
    <property type="match status" value="1"/>
</dbReference>
<proteinExistence type="inferred from homology"/>
<dbReference type="PANTHER" id="PTHR43785">
    <property type="entry name" value="GAMMA-GLUTAMYLPUTRESCINE SYNTHETASE"/>
    <property type="match status" value="1"/>
</dbReference>
<comment type="caution">
    <text evidence="12">The sequence shown here is derived from an EMBL/GenBank/DDBJ whole genome shotgun (WGS) entry which is preliminary data.</text>
</comment>
<dbReference type="InterPro" id="IPR027303">
    <property type="entry name" value="Gln_synth_gly_rich_site"/>
</dbReference>
<sequence>MLQAARSGMERPSGSEGWREAVHAFLAENTDLDTLEVILPDTNGVLRGKWLPASALKKVFEDGVALPFSLFGLDVWGREVEETGLHIETGDKDGVCWPNADTLKLVPWAERSTAQVLLSMYHRDGTPFMIDPRHVLSRIVDRLAEKGLSATCAFELEFYLFEDQDDSDWSGPPKPLFATHLGPARQNMYALSDLEMLMPLVDEIRRSAEAQGIPADAAVSEAAPGQFELNLHHRNNPVAAADDAVMLRRLVAGVARKHDLKASFMAKPFVEWPGNGMHVHVSMEDDGGNIFAVEDEGAMRQGHAIKGLLDTMTEAHLLFVSTFNGFRRMQPGSYAPTSICWGFDNRSVALRVPAAKPEAARIEHRIAGADANPYLVLAGVLAGMMEGLEQKIDPPPPVEGNAYEKRAPRLTPWMDEAIDAFEASERMKQAVGPELHKVLVDIKREELNAFGREISPLERQTYL</sequence>
<evidence type="ECO:0000256" key="8">
    <source>
        <dbReference type="PROSITE-ProRule" id="PRU01330"/>
    </source>
</evidence>
<dbReference type="PROSITE" id="PS51986">
    <property type="entry name" value="GS_BETA_GRASP"/>
    <property type="match status" value="1"/>
</dbReference>
<gene>
    <name evidence="12" type="ORF">GR183_15150</name>
</gene>
<evidence type="ECO:0000256" key="6">
    <source>
        <dbReference type="ARBA" id="ARBA00022842"/>
    </source>
</evidence>
<dbReference type="Proteomes" id="UP000433101">
    <property type="component" value="Unassembled WGS sequence"/>
</dbReference>
<dbReference type="SMART" id="SM01230">
    <property type="entry name" value="Gln-synt_C"/>
    <property type="match status" value="1"/>
</dbReference>
<dbReference type="AlphaFoldDB" id="A0A7X3LWA1"/>
<evidence type="ECO:0000256" key="5">
    <source>
        <dbReference type="ARBA" id="ARBA00022840"/>
    </source>
</evidence>
<dbReference type="InterPro" id="IPR014746">
    <property type="entry name" value="Gln_synth/guanido_kin_cat_dom"/>
</dbReference>
<name>A0A7X3LWA1_9HYPH</name>
<dbReference type="EMBL" id="WUMV01000007">
    <property type="protein sequence ID" value="MXN66250.1"/>
    <property type="molecule type" value="Genomic_DNA"/>
</dbReference>
<evidence type="ECO:0000256" key="7">
    <source>
        <dbReference type="ARBA" id="ARBA00023231"/>
    </source>
</evidence>
<evidence type="ECO:0000256" key="3">
    <source>
        <dbReference type="ARBA" id="ARBA00022598"/>
    </source>
</evidence>
<keyword evidence="13" id="KW-1185">Reference proteome</keyword>
<dbReference type="PANTHER" id="PTHR43785:SF12">
    <property type="entry name" value="TYPE-1 GLUTAMINE SYNTHETASE 2"/>
    <property type="match status" value="1"/>
</dbReference>
<dbReference type="GO" id="GO:0006542">
    <property type="term" value="P:glutamine biosynthetic process"/>
    <property type="evidence" value="ECO:0007669"/>
    <property type="project" value="InterPro"/>
</dbReference>
<evidence type="ECO:0000313" key="13">
    <source>
        <dbReference type="Proteomes" id="UP000433101"/>
    </source>
</evidence>
<dbReference type="PROSITE" id="PS00181">
    <property type="entry name" value="GLNA_ATP"/>
    <property type="match status" value="1"/>
</dbReference>
<dbReference type="GO" id="GO:0004356">
    <property type="term" value="F:glutamine synthetase activity"/>
    <property type="evidence" value="ECO:0007669"/>
    <property type="project" value="InterPro"/>
</dbReference>
<keyword evidence="7" id="KW-0535">Nitrogen fixation</keyword>
<dbReference type="GO" id="GO:0006598">
    <property type="term" value="P:polyamine catabolic process"/>
    <property type="evidence" value="ECO:0007669"/>
    <property type="project" value="TreeGrafter"/>
</dbReference>
<protein>
    <submittedName>
        <fullName evidence="12">Glutamine synthetase</fullName>
    </submittedName>
</protein>
<dbReference type="Gene3D" id="3.10.20.70">
    <property type="entry name" value="Glutamine synthetase, N-terminal domain"/>
    <property type="match status" value="1"/>
</dbReference>
<dbReference type="PROSITE" id="PS51987">
    <property type="entry name" value="GS_CATALYTIC"/>
    <property type="match status" value="1"/>
</dbReference>
<dbReference type="Pfam" id="PF00120">
    <property type="entry name" value="Gln-synt_C"/>
    <property type="match status" value="1"/>
</dbReference>
<dbReference type="SUPFAM" id="SSF54368">
    <property type="entry name" value="Glutamine synthetase, N-terminal domain"/>
    <property type="match status" value="1"/>
</dbReference>
<feature type="domain" description="GS beta-grasp" evidence="10">
    <location>
        <begin position="30"/>
        <end position="125"/>
    </location>
</feature>
<keyword evidence="5" id="KW-0067">ATP-binding</keyword>
<keyword evidence="6" id="KW-0460">Magnesium</keyword>
<organism evidence="12 13">
    <name type="scientific">Stappia sediminis</name>
    <dbReference type="NCBI Taxonomy" id="2692190"/>
    <lineage>
        <taxon>Bacteria</taxon>
        <taxon>Pseudomonadati</taxon>
        <taxon>Pseudomonadota</taxon>
        <taxon>Alphaproteobacteria</taxon>
        <taxon>Hyphomicrobiales</taxon>
        <taxon>Stappiaceae</taxon>
        <taxon>Stappia</taxon>
    </lineage>
</organism>
<evidence type="ECO:0000256" key="2">
    <source>
        <dbReference type="ARBA" id="ARBA00003117"/>
    </source>
</evidence>
<keyword evidence="4" id="KW-0547">Nucleotide-binding</keyword>
<evidence type="ECO:0000259" key="11">
    <source>
        <dbReference type="PROSITE" id="PS51987"/>
    </source>
</evidence>
<comment type="cofactor">
    <cofactor evidence="1">
        <name>Mg(2+)</name>
        <dbReference type="ChEBI" id="CHEBI:18420"/>
    </cofactor>
</comment>
<reference evidence="12 13" key="1">
    <citation type="submission" date="2019-12" db="EMBL/GenBank/DDBJ databases">
        <authorList>
            <person name="Li M."/>
        </authorList>
    </citation>
    <scope>NUCLEOTIDE SEQUENCE [LARGE SCALE GENOMIC DNA]</scope>
    <source>
        <strain evidence="12 13">GBMRC 2046</strain>
    </source>
</reference>